<gene>
    <name evidence="1" type="ORF">EFL95_01675</name>
</gene>
<name>A0A3N0E0X8_9ACTN</name>
<organism evidence="1 2">
    <name type="scientific">Nocardioides marmorisolisilvae</name>
    <dbReference type="NCBI Taxonomy" id="1542737"/>
    <lineage>
        <taxon>Bacteria</taxon>
        <taxon>Bacillati</taxon>
        <taxon>Actinomycetota</taxon>
        <taxon>Actinomycetes</taxon>
        <taxon>Propionibacteriales</taxon>
        <taxon>Nocardioidaceae</taxon>
        <taxon>Nocardioides</taxon>
    </lineage>
</organism>
<proteinExistence type="predicted"/>
<keyword evidence="2" id="KW-1185">Reference proteome</keyword>
<dbReference type="OrthoDB" id="4425504at2"/>
<evidence type="ECO:0000313" key="1">
    <source>
        <dbReference type="EMBL" id="RNL81470.1"/>
    </source>
</evidence>
<dbReference type="InterPro" id="IPR038570">
    <property type="entry name" value="HicA_sf"/>
</dbReference>
<sequence>MTYRAVTAAMRAHGCTAQQGKGDHEKWTCPCGSHMTVITQTRELSPGLIRQAIARLECLPKGWLL</sequence>
<dbReference type="AlphaFoldDB" id="A0A3N0E0X8"/>
<dbReference type="EMBL" id="RJSG01000001">
    <property type="protein sequence ID" value="RNL81470.1"/>
    <property type="molecule type" value="Genomic_DNA"/>
</dbReference>
<comment type="caution">
    <text evidence="1">The sequence shown here is derived from an EMBL/GenBank/DDBJ whole genome shotgun (WGS) entry which is preliminary data.</text>
</comment>
<reference evidence="1 2" key="1">
    <citation type="submission" date="2018-11" db="EMBL/GenBank/DDBJ databases">
        <authorList>
            <person name="Li F."/>
        </authorList>
    </citation>
    <scope>NUCLEOTIDE SEQUENCE [LARGE SCALE GENOMIC DNA]</scope>
    <source>
        <strain evidence="1 2">KIS18-7</strain>
    </source>
</reference>
<protein>
    <submittedName>
        <fullName evidence="1">Type II toxin-antitoxin system HicA family toxin</fullName>
    </submittedName>
</protein>
<dbReference type="Gene3D" id="3.30.920.30">
    <property type="entry name" value="Hypothetical protein"/>
    <property type="match status" value="1"/>
</dbReference>
<dbReference type="SUPFAM" id="SSF54786">
    <property type="entry name" value="YcfA/nrd intein domain"/>
    <property type="match status" value="1"/>
</dbReference>
<dbReference type="Proteomes" id="UP000277094">
    <property type="component" value="Unassembled WGS sequence"/>
</dbReference>
<evidence type="ECO:0000313" key="2">
    <source>
        <dbReference type="Proteomes" id="UP000277094"/>
    </source>
</evidence>
<accession>A0A3N0E0X8</accession>